<feature type="signal peptide" evidence="2">
    <location>
        <begin position="1"/>
        <end position="25"/>
    </location>
</feature>
<keyword evidence="4" id="KW-1185">Reference proteome</keyword>
<proteinExistence type="inferred from homology"/>
<reference evidence="3 4" key="1">
    <citation type="submission" date="2018-10" db="EMBL/GenBank/DDBJ databases">
        <authorList>
            <person name="Criscuolo A."/>
        </authorList>
    </citation>
    <scope>NUCLEOTIDE SEQUENCE [LARGE SCALE GENOMIC DNA]</scope>
    <source>
        <strain evidence="3">DnA1</strain>
    </source>
</reference>
<keyword evidence="3" id="KW-0675">Receptor</keyword>
<keyword evidence="2" id="KW-0732">Signal</keyword>
<dbReference type="InterPro" id="IPR042100">
    <property type="entry name" value="Bug_dom1"/>
</dbReference>
<dbReference type="PANTHER" id="PTHR42928:SF5">
    <property type="entry name" value="BLR1237 PROTEIN"/>
    <property type="match status" value="1"/>
</dbReference>
<sequence>MPIPHAVRAFALPLCAALFAGPAQADTYPSKPLRLIVPYPAGGYFDLIGRSVGTRMGQLLHQTVVVENRPGANGVIGAQAVAVADPDGYTLLLGGIGPNATNVAMYNKLRYDLRKDFVRIIHIVNSPCILVVNPSLPVRSVADLLALVREKPGTIPYASAGVGSSQHLFGELFLSATQTRMMHVPYQGSNPSVAALLSGEVPVSFGIASDVIEHVRSGRLRALATTGEQRIQELPEVPTMKELGVPVVANGWFGLYAPAGTPPGIIETLHQQAHAALQDPSVRTRISAHGAAEVIAAGPQALQALQDAEIARWQRVAKENGISAQ</sequence>
<organism evidence="3 4">
    <name type="scientific">Pigmentiphaga humi</name>
    <dbReference type="NCBI Taxonomy" id="2478468"/>
    <lineage>
        <taxon>Bacteria</taxon>
        <taxon>Pseudomonadati</taxon>
        <taxon>Pseudomonadota</taxon>
        <taxon>Betaproteobacteria</taxon>
        <taxon>Burkholderiales</taxon>
        <taxon>Alcaligenaceae</taxon>
        <taxon>Pigmentiphaga</taxon>
    </lineage>
</organism>
<protein>
    <submittedName>
        <fullName evidence="3">Tripartite tricarboxylate transporter family receptor</fullName>
    </submittedName>
</protein>
<feature type="chain" id="PRO_5017997567" evidence="2">
    <location>
        <begin position="26"/>
        <end position="325"/>
    </location>
</feature>
<dbReference type="RefSeq" id="WP_160142205.1">
    <property type="nucleotide sequence ID" value="NZ_UWPJ01000014.1"/>
</dbReference>
<evidence type="ECO:0000313" key="4">
    <source>
        <dbReference type="Proteomes" id="UP000277294"/>
    </source>
</evidence>
<dbReference type="Proteomes" id="UP000277294">
    <property type="component" value="Unassembled WGS sequence"/>
</dbReference>
<evidence type="ECO:0000256" key="1">
    <source>
        <dbReference type="ARBA" id="ARBA00006987"/>
    </source>
</evidence>
<dbReference type="InterPro" id="IPR005064">
    <property type="entry name" value="BUG"/>
</dbReference>
<dbReference type="PIRSF" id="PIRSF017082">
    <property type="entry name" value="YflP"/>
    <property type="match status" value="1"/>
</dbReference>
<dbReference type="OrthoDB" id="8443386at2"/>
<dbReference type="PANTHER" id="PTHR42928">
    <property type="entry name" value="TRICARBOXYLATE-BINDING PROTEIN"/>
    <property type="match status" value="1"/>
</dbReference>
<dbReference type="Gene3D" id="3.40.190.150">
    <property type="entry name" value="Bordetella uptake gene, domain 1"/>
    <property type="match status" value="1"/>
</dbReference>
<evidence type="ECO:0000256" key="2">
    <source>
        <dbReference type="SAM" id="SignalP"/>
    </source>
</evidence>
<gene>
    <name evidence="3" type="ORF">PIGHUM_01634</name>
</gene>
<dbReference type="AlphaFoldDB" id="A0A3P4B148"/>
<dbReference type="CDD" id="cd13578">
    <property type="entry name" value="PBP2_Bug27"/>
    <property type="match status" value="1"/>
</dbReference>
<accession>A0A3P4B148</accession>
<name>A0A3P4B148_9BURK</name>
<comment type="similarity">
    <text evidence="1">Belongs to the UPF0065 (bug) family.</text>
</comment>
<dbReference type="Pfam" id="PF03401">
    <property type="entry name" value="TctC"/>
    <property type="match status" value="1"/>
</dbReference>
<dbReference type="SUPFAM" id="SSF53850">
    <property type="entry name" value="Periplasmic binding protein-like II"/>
    <property type="match status" value="1"/>
</dbReference>
<evidence type="ECO:0000313" key="3">
    <source>
        <dbReference type="EMBL" id="VCU69571.1"/>
    </source>
</evidence>
<dbReference type="EMBL" id="UWPJ01000014">
    <property type="protein sequence ID" value="VCU69571.1"/>
    <property type="molecule type" value="Genomic_DNA"/>
</dbReference>
<dbReference type="Gene3D" id="3.40.190.10">
    <property type="entry name" value="Periplasmic binding protein-like II"/>
    <property type="match status" value="1"/>
</dbReference>